<keyword evidence="1" id="KW-1133">Transmembrane helix</keyword>
<sequence length="349" mass="37228">MIMVFAMIGAIWGIGAVMKAPRRGRWIMTFVLLGVVILTHLVLPADNALRQATGGDARLWLLLIAAGILIKGYSVILRRLKARVQPVETQAPRKGFTETELTRYARHIMLREIGGTGQATLQGARVLVVGAGGLGSPALMYLAASGVGTIGVIDDDDVDASNLQRQVIHRDAWIGTPKVAAAKQAILELNPHVKLRPYHRRLTPEIAADLIADFDLVLDGCDNFETRYLVNETCVAAGVPLIAGALTQWEGQLGLYDPARGGPCFACVFPAAPAPDLVPTCAEAGVAGPLPGVVGSMMAVEALKLLVDAGTGLRNRLLIYDALYAETRDMKTKARADCPVCQGRGLHVT</sequence>
<accession>A0ABS8BXC1</accession>
<evidence type="ECO:0000313" key="4">
    <source>
        <dbReference type="Proteomes" id="UP001138961"/>
    </source>
</evidence>
<dbReference type="NCBIfam" id="NF004281">
    <property type="entry name" value="PRK05690.1"/>
    <property type="match status" value="1"/>
</dbReference>
<name>A0ABS8BXC1_9RHOB</name>
<feature type="transmembrane region" description="Helical" evidence="1">
    <location>
        <begin position="26"/>
        <end position="45"/>
    </location>
</feature>
<keyword evidence="4" id="KW-1185">Reference proteome</keyword>
<keyword evidence="1" id="KW-0812">Transmembrane</keyword>
<dbReference type="InterPro" id="IPR035985">
    <property type="entry name" value="Ubiquitin-activating_enz"/>
</dbReference>
<gene>
    <name evidence="3" type="ORF">LGQ03_14205</name>
</gene>
<feature type="transmembrane region" description="Helical" evidence="1">
    <location>
        <begin position="57"/>
        <end position="76"/>
    </location>
</feature>
<organism evidence="3 4">
    <name type="scientific">Loktanella gaetbuli</name>
    <dbReference type="NCBI Taxonomy" id="2881335"/>
    <lineage>
        <taxon>Bacteria</taxon>
        <taxon>Pseudomonadati</taxon>
        <taxon>Pseudomonadota</taxon>
        <taxon>Alphaproteobacteria</taxon>
        <taxon>Rhodobacterales</taxon>
        <taxon>Roseobacteraceae</taxon>
        <taxon>Loktanella</taxon>
    </lineage>
</organism>
<dbReference type="CDD" id="cd00757">
    <property type="entry name" value="ThiF_MoeB_HesA_family"/>
    <property type="match status" value="1"/>
</dbReference>
<dbReference type="EMBL" id="JAJATZ010000007">
    <property type="protein sequence ID" value="MCB5200397.1"/>
    <property type="molecule type" value="Genomic_DNA"/>
</dbReference>
<dbReference type="InterPro" id="IPR000594">
    <property type="entry name" value="ThiF_NAD_FAD-bd"/>
</dbReference>
<dbReference type="Pfam" id="PF00899">
    <property type="entry name" value="ThiF"/>
    <property type="match status" value="1"/>
</dbReference>
<evidence type="ECO:0000259" key="2">
    <source>
        <dbReference type="Pfam" id="PF00899"/>
    </source>
</evidence>
<dbReference type="SUPFAM" id="SSF69572">
    <property type="entry name" value="Activating enzymes of the ubiquitin-like proteins"/>
    <property type="match status" value="1"/>
</dbReference>
<dbReference type="PANTHER" id="PTHR10953">
    <property type="entry name" value="UBIQUITIN-ACTIVATING ENZYME E1"/>
    <property type="match status" value="1"/>
</dbReference>
<evidence type="ECO:0000313" key="3">
    <source>
        <dbReference type="EMBL" id="MCB5200397.1"/>
    </source>
</evidence>
<comment type="caution">
    <text evidence="3">The sequence shown here is derived from an EMBL/GenBank/DDBJ whole genome shotgun (WGS) entry which is preliminary data.</text>
</comment>
<dbReference type="InterPro" id="IPR045886">
    <property type="entry name" value="ThiF/MoeB/HesA"/>
</dbReference>
<reference evidence="3" key="1">
    <citation type="submission" date="2021-10" db="EMBL/GenBank/DDBJ databases">
        <title>Loktanella gaetbuli sp. nov., isolated from a tidal flat.</title>
        <authorList>
            <person name="Park S."/>
            <person name="Yoon J.-H."/>
        </authorList>
    </citation>
    <scope>NUCLEOTIDE SEQUENCE</scope>
    <source>
        <strain evidence="3">TSTF-M6</strain>
    </source>
</reference>
<dbReference type="RefSeq" id="WP_226748922.1">
    <property type="nucleotide sequence ID" value="NZ_JAJATZ010000007.1"/>
</dbReference>
<dbReference type="Proteomes" id="UP001138961">
    <property type="component" value="Unassembled WGS sequence"/>
</dbReference>
<dbReference type="PANTHER" id="PTHR10953:SF102">
    <property type="entry name" value="ADENYLYLTRANSFERASE AND SULFURTRANSFERASE MOCS3"/>
    <property type="match status" value="1"/>
</dbReference>
<protein>
    <submittedName>
        <fullName evidence="3">HesA/MoeB/ThiF family protein</fullName>
    </submittedName>
</protein>
<evidence type="ECO:0000256" key="1">
    <source>
        <dbReference type="SAM" id="Phobius"/>
    </source>
</evidence>
<feature type="domain" description="THIF-type NAD/FAD binding fold" evidence="2">
    <location>
        <begin position="104"/>
        <end position="340"/>
    </location>
</feature>
<keyword evidence="1" id="KW-0472">Membrane</keyword>
<proteinExistence type="predicted"/>
<dbReference type="Gene3D" id="3.40.50.720">
    <property type="entry name" value="NAD(P)-binding Rossmann-like Domain"/>
    <property type="match status" value="1"/>
</dbReference>